<dbReference type="Gene3D" id="3.30.420.10">
    <property type="entry name" value="Ribonuclease H-like superfamily/Ribonuclease H"/>
    <property type="match status" value="1"/>
</dbReference>
<evidence type="ECO:0000313" key="3">
    <source>
        <dbReference type="Proteomes" id="UP000640912"/>
    </source>
</evidence>
<dbReference type="SUPFAM" id="SSF53098">
    <property type="entry name" value="Ribonuclease H-like"/>
    <property type="match status" value="1"/>
</dbReference>
<reference evidence="2 3" key="1">
    <citation type="journal article" date="2021" name="Microorganisms">
        <title>Dual Inhibition of Salmonella enterica and Clostridium perfringens by New Probiotic Candidates Isolated from Chicken Intestinal Mucosa.</title>
        <authorList>
            <person name="Lone A."/>
            <person name="Mottawea W."/>
            <person name="Ait Chait Y."/>
            <person name="Hammami R."/>
        </authorList>
    </citation>
    <scope>NUCLEOTIDE SEQUENCE [LARGE SCALE GENOMIC DNA]</scope>
    <source>
        <strain evidence="2 3">A12</strain>
    </source>
</reference>
<dbReference type="InterPro" id="IPR036397">
    <property type="entry name" value="RNaseH_sf"/>
</dbReference>
<sequence length="226" mass="26037">MENLNYKFYGVRNSQDLSKSGVYEIANVDYDTEIREKGVKSKKFVDRKSAEQFVKLFLKSQHLFFENGKVSRDKVDRFNQNVYQTTQDLKPNQAIAFTDGSYKDGKAGYGIVMFYKNKKLPISKPVKDDSKEIKAQNICAEIEGVKAAIKLAEKENITDLTIYFDSEGLADWVLGFNKSKRPLTRKYNDFYKEASKTLSITWIRVPAHHGVIYNEEADELARRAIM</sequence>
<dbReference type="RefSeq" id="WP_202018073.1">
    <property type="nucleotide sequence ID" value="NZ_JAEHNR010000033.1"/>
</dbReference>
<dbReference type="InterPro" id="IPR012337">
    <property type="entry name" value="RNaseH-like_sf"/>
</dbReference>
<name>A0ABS1LVC5_9LACO</name>
<keyword evidence="3" id="KW-1185">Reference proteome</keyword>
<dbReference type="Pfam" id="PF00075">
    <property type="entry name" value="RNase_H"/>
    <property type="match status" value="1"/>
</dbReference>
<accession>A0ABS1LVC5</accession>
<evidence type="ECO:0000313" key="2">
    <source>
        <dbReference type="EMBL" id="MBL1071910.1"/>
    </source>
</evidence>
<evidence type="ECO:0000259" key="1">
    <source>
        <dbReference type="PROSITE" id="PS50879"/>
    </source>
</evidence>
<protein>
    <recommendedName>
        <fullName evidence="1">RNase H type-1 domain-containing protein</fullName>
    </recommendedName>
</protein>
<organism evidence="2 3">
    <name type="scientific">Lactobacillus kitasatonis</name>
    <dbReference type="NCBI Taxonomy" id="237446"/>
    <lineage>
        <taxon>Bacteria</taxon>
        <taxon>Bacillati</taxon>
        <taxon>Bacillota</taxon>
        <taxon>Bacilli</taxon>
        <taxon>Lactobacillales</taxon>
        <taxon>Lactobacillaceae</taxon>
        <taxon>Lactobacillus</taxon>
    </lineage>
</organism>
<gene>
    <name evidence="2" type="ORF">JEM47_05310</name>
</gene>
<dbReference type="PROSITE" id="PS50879">
    <property type="entry name" value="RNASE_H_1"/>
    <property type="match status" value="1"/>
</dbReference>
<proteinExistence type="predicted"/>
<dbReference type="InterPro" id="IPR002156">
    <property type="entry name" value="RNaseH_domain"/>
</dbReference>
<dbReference type="Proteomes" id="UP000640912">
    <property type="component" value="Unassembled WGS sequence"/>
</dbReference>
<comment type="caution">
    <text evidence="2">The sequence shown here is derived from an EMBL/GenBank/DDBJ whole genome shotgun (WGS) entry which is preliminary data.</text>
</comment>
<feature type="domain" description="RNase H type-1" evidence="1">
    <location>
        <begin position="90"/>
        <end position="226"/>
    </location>
</feature>
<dbReference type="EMBL" id="JAEHNR010000033">
    <property type="protein sequence ID" value="MBL1071910.1"/>
    <property type="molecule type" value="Genomic_DNA"/>
</dbReference>